<keyword evidence="8" id="KW-1015">Disulfide bond</keyword>
<evidence type="ECO:0000313" key="12">
    <source>
        <dbReference type="Proteomes" id="UP000235672"/>
    </source>
</evidence>
<evidence type="ECO:0000256" key="10">
    <source>
        <dbReference type="RuleBase" id="RU361238"/>
    </source>
</evidence>
<keyword evidence="2" id="KW-0719">Serine esterase</keyword>
<protein>
    <recommendedName>
        <fullName evidence="10">Carboxylic ester hydrolase</fullName>
        <ecNumber evidence="10">3.1.1.-</ecNumber>
    </recommendedName>
</protein>
<keyword evidence="12" id="KW-1185">Reference proteome</keyword>
<dbReference type="InterPro" id="IPR029058">
    <property type="entry name" value="AB_hydrolase_fold"/>
</dbReference>
<feature type="chain" id="PRO_5014210092" description="Carboxylic ester hydrolase" evidence="10">
    <location>
        <begin position="20"/>
        <end position="543"/>
    </location>
</feature>
<keyword evidence="5 10" id="KW-0732">Signal</keyword>
<dbReference type="SUPFAM" id="SSF53474">
    <property type="entry name" value="alpha/beta-Hydrolases"/>
    <property type="match status" value="1"/>
</dbReference>
<reference evidence="11 12" key="1">
    <citation type="submission" date="2016-05" db="EMBL/GenBank/DDBJ databases">
        <title>A degradative enzymes factory behind the ericoid mycorrhizal symbiosis.</title>
        <authorList>
            <consortium name="DOE Joint Genome Institute"/>
            <person name="Martino E."/>
            <person name="Morin E."/>
            <person name="Grelet G."/>
            <person name="Kuo A."/>
            <person name="Kohler A."/>
            <person name="Daghino S."/>
            <person name="Barry K."/>
            <person name="Choi C."/>
            <person name="Cichocki N."/>
            <person name="Clum A."/>
            <person name="Copeland A."/>
            <person name="Hainaut M."/>
            <person name="Haridas S."/>
            <person name="Labutti K."/>
            <person name="Lindquist E."/>
            <person name="Lipzen A."/>
            <person name="Khouja H.-R."/>
            <person name="Murat C."/>
            <person name="Ohm R."/>
            <person name="Olson A."/>
            <person name="Spatafora J."/>
            <person name="Veneault-Fourrey C."/>
            <person name="Henrissat B."/>
            <person name="Grigoriev I."/>
            <person name="Martin F."/>
            <person name="Perotto S."/>
        </authorList>
    </citation>
    <scope>NUCLEOTIDE SEQUENCE [LARGE SCALE GENOMIC DNA]</scope>
    <source>
        <strain evidence="11 12">UAMH 7357</strain>
    </source>
</reference>
<evidence type="ECO:0000256" key="2">
    <source>
        <dbReference type="ARBA" id="ARBA00022487"/>
    </source>
</evidence>
<keyword evidence="3" id="KW-0624">Polysaccharide degradation</keyword>
<evidence type="ECO:0000256" key="6">
    <source>
        <dbReference type="ARBA" id="ARBA00022801"/>
    </source>
</evidence>
<evidence type="ECO:0000256" key="9">
    <source>
        <dbReference type="ARBA" id="ARBA00034075"/>
    </source>
</evidence>
<dbReference type="AlphaFoldDB" id="A0A2J6QHJ5"/>
<evidence type="ECO:0000256" key="4">
    <source>
        <dbReference type="ARBA" id="ARBA00022723"/>
    </source>
</evidence>
<comment type="catalytic activity">
    <reaction evidence="9">
        <text>feruloyl-polysaccharide + H2O = ferulate + polysaccharide.</text>
        <dbReference type="EC" id="3.1.1.73"/>
    </reaction>
</comment>
<dbReference type="Pfam" id="PF07519">
    <property type="entry name" value="Tannase"/>
    <property type="match status" value="1"/>
</dbReference>
<evidence type="ECO:0000313" key="11">
    <source>
        <dbReference type="EMBL" id="PMD25734.1"/>
    </source>
</evidence>
<keyword evidence="6 10" id="KW-0378">Hydrolase</keyword>
<dbReference type="GO" id="GO:0030600">
    <property type="term" value="F:feruloyl esterase activity"/>
    <property type="evidence" value="ECO:0007669"/>
    <property type="project" value="UniProtKB-EC"/>
</dbReference>
<keyword evidence="4" id="KW-0479">Metal-binding</keyword>
<evidence type="ECO:0000256" key="5">
    <source>
        <dbReference type="ARBA" id="ARBA00022729"/>
    </source>
</evidence>
<evidence type="ECO:0000256" key="8">
    <source>
        <dbReference type="ARBA" id="ARBA00023157"/>
    </source>
</evidence>
<feature type="signal peptide" evidence="10">
    <location>
        <begin position="1"/>
        <end position="19"/>
    </location>
</feature>
<dbReference type="PANTHER" id="PTHR33938">
    <property type="entry name" value="FERULOYL ESTERASE B-RELATED"/>
    <property type="match status" value="1"/>
</dbReference>
<dbReference type="InterPro" id="IPR011118">
    <property type="entry name" value="Tannase/feruloyl_esterase"/>
</dbReference>
<dbReference type="EC" id="3.1.1.-" evidence="10"/>
<evidence type="ECO:0000256" key="3">
    <source>
        <dbReference type="ARBA" id="ARBA00022651"/>
    </source>
</evidence>
<gene>
    <name evidence="11" type="ORF">NA56DRAFT_384193</name>
</gene>
<organism evidence="11 12">
    <name type="scientific">Hyaloscypha hepaticicola</name>
    <dbReference type="NCBI Taxonomy" id="2082293"/>
    <lineage>
        <taxon>Eukaryota</taxon>
        <taxon>Fungi</taxon>
        <taxon>Dikarya</taxon>
        <taxon>Ascomycota</taxon>
        <taxon>Pezizomycotina</taxon>
        <taxon>Leotiomycetes</taxon>
        <taxon>Helotiales</taxon>
        <taxon>Hyaloscyphaceae</taxon>
        <taxon>Hyaloscypha</taxon>
    </lineage>
</organism>
<dbReference type="Proteomes" id="UP000235672">
    <property type="component" value="Unassembled WGS sequence"/>
</dbReference>
<comment type="similarity">
    <text evidence="1 10">Belongs to the tannase family.</text>
</comment>
<dbReference type="OrthoDB" id="3039123at2759"/>
<keyword evidence="3" id="KW-0858">Xylan degradation</keyword>
<dbReference type="EMBL" id="KZ613469">
    <property type="protein sequence ID" value="PMD25734.1"/>
    <property type="molecule type" value="Genomic_DNA"/>
</dbReference>
<sequence>MRLLTTSVLLPALLPICFASEEFNSYEKRDYIFSDPKSACSKLGASICIQNVTVNFANFVPAGTNLSFTQDYGLNTCGYPNALVTSDMCRVAMHVSTSSRSGITLEAWLPVNWTGRFLSTGNGGESGCIQYTDMAYTAGLGFVTVGANNGHNGTTGIAFANNSDVLEDFAIRSLHTGVVVGKEITKQFYGAPHKKSYYLGCSTGGRQGFKSVQSYPLDFDGVLAGAPALNYPNLNSWSAHFYPIFGNPGNATYVPIPLWAVIHQEILNQCDGIDGVVDGIIEDPELCRLRPEALQCPPGTTNSSTCLTSAQVGAVRLAFTDLYGVDGKLIYPRMQPGSEAIASLVYYTNGPFSYSTDWFNYVVYNTTTWNPKSFTIADAKVAEDQNPFDIATWNGDISAFQKNGGKLLHYHGQRDDIITSENSPVYYNLVSRTMGLNSSSLDAFYRFFRISGMGHCQGGEGATFIGNLLSSVSTLDPQNNVLLRIVDWVENGNAPETVTGTKYVNDDKAQGVAFVRNHCKYPKRNVCMDPAKYTSPDAWKCIL</sequence>
<evidence type="ECO:0000256" key="1">
    <source>
        <dbReference type="ARBA" id="ARBA00006249"/>
    </source>
</evidence>
<evidence type="ECO:0000256" key="7">
    <source>
        <dbReference type="ARBA" id="ARBA00022837"/>
    </source>
</evidence>
<keyword evidence="7" id="KW-0106">Calcium</keyword>
<name>A0A2J6QHJ5_9HELO</name>
<dbReference type="GO" id="GO:0045493">
    <property type="term" value="P:xylan catabolic process"/>
    <property type="evidence" value="ECO:0007669"/>
    <property type="project" value="UniProtKB-KW"/>
</dbReference>
<dbReference type="PANTHER" id="PTHR33938:SF15">
    <property type="entry name" value="FERULOYL ESTERASE B-RELATED"/>
    <property type="match status" value="1"/>
</dbReference>
<keyword evidence="3" id="KW-0119">Carbohydrate metabolism</keyword>
<dbReference type="GO" id="GO:0046872">
    <property type="term" value="F:metal ion binding"/>
    <property type="evidence" value="ECO:0007669"/>
    <property type="project" value="UniProtKB-KW"/>
</dbReference>
<proteinExistence type="inferred from homology"/>
<accession>A0A2J6QHJ5</accession>